<keyword evidence="4" id="KW-1185">Reference proteome</keyword>
<evidence type="ECO:0000313" key="4">
    <source>
        <dbReference type="Proteomes" id="UP001515480"/>
    </source>
</evidence>
<dbReference type="EMBL" id="JBGBPQ010000005">
    <property type="protein sequence ID" value="KAL1524578.1"/>
    <property type="molecule type" value="Genomic_DNA"/>
</dbReference>
<reference evidence="3 4" key="1">
    <citation type="journal article" date="2024" name="Science">
        <title>Giant polyketide synthase enzymes in the biosynthesis of giant marine polyether toxins.</title>
        <authorList>
            <person name="Fallon T.R."/>
            <person name="Shende V.V."/>
            <person name="Wierzbicki I.H."/>
            <person name="Pendleton A.L."/>
            <person name="Watervoot N.F."/>
            <person name="Auber R.P."/>
            <person name="Gonzalez D.J."/>
            <person name="Wisecaver J.H."/>
            <person name="Moore B.S."/>
        </authorList>
    </citation>
    <scope>NUCLEOTIDE SEQUENCE [LARGE SCALE GENOMIC DNA]</scope>
    <source>
        <strain evidence="3 4">12B1</strain>
    </source>
</reference>
<comment type="caution">
    <text evidence="3">The sequence shown here is derived from an EMBL/GenBank/DDBJ whole genome shotgun (WGS) entry which is preliminary data.</text>
</comment>
<accession>A0AB34JU73</accession>
<feature type="transmembrane region" description="Helical" evidence="2">
    <location>
        <begin position="72"/>
        <end position="95"/>
    </location>
</feature>
<proteinExistence type="predicted"/>
<feature type="region of interest" description="Disordered" evidence="1">
    <location>
        <begin position="105"/>
        <end position="133"/>
    </location>
</feature>
<protein>
    <recommendedName>
        <fullName evidence="5">Transmembrane protein</fullName>
    </recommendedName>
</protein>
<dbReference type="AlphaFoldDB" id="A0AB34JU73"/>
<evidence type="ECO:0008006" key="5">
    <source>
        <dbReference type="Google" id="ProtNLM"/>
    </source>
</evidence>
<evidence type="ECO:0000256" key="1">
    <source>
        <dbReference type="SAM" id="MobiDB-lite"/>
    </source>
</evidence>
<gene>
    <name evidence="3" type="ORF">AB1Y20_019468</name>
</gene>
<dbReference type="Proteomes" id="UP001515480">
    <property type="component" value="Unassembled WGS sequence"/>
</dbReference>
<evidence type="ECO:0000313" key="3">
    <source>
        <dbReference type="EMBL" id="KAL1524578.1"/>
    </source>
</evidence>
<keyword evidence="2" id="KW-1133">Transmembrane helix</keyword>
<feature type="region of interest" description="Disordered" evidence="1">
    <location>
        <begin position="32"/>
        <end position="63"/>
    </location>
</feature>
<name>A0AB34JU73_PRYPA</name>
<keyword evidence="2" id="KW-0472">Membrane</keyword>
<organism evidence="3 4">
    <name type="scientific">Prymnesium parvum</name>
    <name type="common">Toxic golden alga</name>
    <dbReference type="NCBI Taxonomy" id="97485"/>
    <lineage>
        <taxon>Eukaryota</taxon>
        <taxon>Haptista</taxon>
        <taxon>Haptophyta</taxon>
        <taxon>Prymnesiophyceae</taxon>
        <taxon>Prymnesiales</taxon>
        <taxon>Prymnesiaceae</taxon>
        <taxon>Prymnesium</taxon>
    </lineage>
</organism>
<keyword evidence="2" id="KW-0812">Transmembrane</keyword>
<sequence length="371" mass="38643">MKSSLLDDKQPRSVLEDRAGLSSCTAIAPIGGFSRPHEPPWHHGVKRRTGSLQPKPLGAHPPAAAARSSRACLVFGIIALFAFAGGVTAAVIVLYPQLFPSQSVRPPPASPRALSPPLPSPPVDQPPARPPAQPLAFESTMTIELDDPSDLDAITSSNASVEYVSQQVAASIDADAASVQLVETSALNISVESGAVSDSVLHAAVQQVVCQDASECTVSLPALNGTGGPQRRLDQDDSSPLARRQLGLASVVQFLVAVALSANQRLGDAAQVPTASQIATAAQVGISSISGVQRRLKLVSVIIKLDTIISNHQAGSLNGQAENATSSQLQAVVQRLSSTLAVNASTMNTHVNLRPQPLFTRTLISSTTRTK</sequence>
<evidence type="ECO:0000256" key="2">
    <source>
        <dbReference type="SAM" id="Phobius"/>
    </source>
</evidence>